<proteinExistence type="predicted"/>
<protein>
    <submittedName>
        <fullName evidence="2">S4 domain-containing protein YaaA</fullName>
    </submittedName>
</protein>
<dbReference type="Proteomes" id="UP000192813">
    <property type="component" value="Unassembled WGS sequence"/>
</dbReference>
<gene>
    <name evidence="2" type="primary">yaaA</name>
    <name evidence="2" type="ORF">A6J77_004060</name>
</gene>
<evidence type="ECO:0000313" key="3">
    <source>
        <dbReference type="Proteomes" id="UP000192813"/>
    </source>
</evidence>
<dbReference type="PROSITE" id="PS50889">
    <property type="entry name" value="S4"/>
    <property type="match status" value="1"/>
</dbReference>
<keyword evidence="1" id="KW-0694">RNA-binding</keyword>
<name>A0A2J9PM78_9LACT</name>
<reference evidence="3" key="1">
    <citation type="submission" date="2017-12" db="EMBL/GenBank/DDBJ databases">
        <title>FDA dAtabase for Regulatory Grade micrObial Sequences (FDA-ARGOS): Supporting development and validation of Infectious Disease Dx tests.</title>
        <authorList>
            <person name="Hoffmann M."/>
            <person name="Allard M."/>
            <person name="Evans P."/>
            <person name="Brown E."/>
            <person name="Tallon L."/>
            <person name="Sadzewicz L."/>
            <person name="Sengamalay N."/>
            <person name="Ott S."/>
            <person name="Godinez A."/>
            <person name="Nagaraj S."/>
            <person name="Vavikolanu K."/>
            <person name="Aluvathingal J."/>
            <person name="Nadendla S."/>
            <person name="Sichtig H."/>
        </authorList>
    </citation>
    <scope>NUCLEOTIDE SEQUENCE [LARGE SCALE GENOMIC DNA]</scope>
    <source>
        <strain evidence="3">FDAARGOS_249</strain>
    </source>
</reference>
<dbReference type="AlphaFoldDB" id="A0A2J9PM78"/>
<dbReference type="InterPro" id="IPR014330">
    <property type="entry name" value="RNA-bd_S4-rel_YaaA"/>
</dbReference>
<accession>A0A2J9PM78</accession>
<evidence type="ECO:0000313" key="2">
    <source>
        <dbReference type="EMBL" id="PNL91448.1"/>
    </source>
</evidence>
<dbReference type="InterPro" id="IPR036986">
    <property type="entry name" value="S4_RNA-bd_sf"/>
</dbReference>
<dbReference type="EMBL" id="NBTM02000001">
    <property type="protein sequence ID" value="PNL91448.1"/>
    <property type="molecule type" value="Genomic_DNA"/>
</dbReference>
<dbReference type="NCBIfam" id="TIGR02988">
    <property type="entry name" value="YaaA_near_RecF"/>
    <property type="match status" value="1"/>
</dbReference>
<dbReference type="GO" id="GO:0003723">
    <property type="term" value="F:RNA binding"/>
    <property type="evidence" value="ECO:0007669"/>
    <property type="project" value="UniProtKB-KW"/>
</dbReference>
<comment type="caution">
    <text evidence="2">The sequence shown here is derived from an EMBL/GenBank/DDBJ whole genome shotgun (WGS) entry which is preliminary data.</text>
</comment>
<sequence>MWGEMMAEIVKIETAYITLSQLLKISGAIGTGGEAKWYLQENDVVVDGEIDNRRGRKLYPGMVIAIPNEGEFIIESHEAHGDGHAAK</sequence>
<evidence type="ECO:0000256" key="1">
    <source>
        <dbReference type="PROSITE-ProRule" id="PRU00182"/>
    </source>
</evidence>
<dbReference type="Gene3D" id="3.10.290.10">
    <property type="entry name" value="RNA-binding S4 domain"/>
    <property type="match status" value="1"/>
</dbReference>
<organism evidence="2 3">
    <name type="scientific">Aerococcus viridans</name>
    <dbReference type="NCBI Taxonomy" id="1377"/>
    <lineage>
        <taxon>Bacteria</taxon>
        <taxon>Bacillati</taxon>
        <taxon>Bacillota</taxon>
        <taxon>Bacilli</taxon>
        <taxon>Lactobacillales</taxon>
        <taxon>Aerococcaceae</taxon>
        <taxon>Aerococcus</taxon>
    </lineage>
</organism>
<dbReference type="Pfam" id="PF13275">
    <property type="entry name" value="S4_2"/>
    <property type="match status" value="1"/>
</dbReference>
<dbReference type="SUPFAM" id="SSF55174">
    <property type="entry name" value="Alpha-L RNA-binding motif"/>
    <property type="match status" value="1"/>
</dbReference>